<organism evidence="2">
    <name type="scientific">uncultured Pseudomonas sp</name>
    <dbReference type="NCBI Taxonomy" id="114707"/>
    <lineage>
        <taxon>Bacteria</taxon>
        <taxon>Pseudomonadati</taxon>
        <taxon>Pseudomonadota</taxon>
        <taxon>Gammaproteobacteria</taxon>
        <taxon>Pseudomonadales</taxon>
        <taxon>Pseudomonadaceae</taxon>
        <taxon>Pseudomonas</taxon>
        <taxon>environmental samples</taxon>
    </lineage>
</organism>
<dbReference type="AlphaFoldDB" id="A0A060CBC5"/>
<evidence type="ECO:0000259" key="1">
    <source>
        <dbReference type="PROSITE" id="PS50853"/>
    </source>
</evidence>
<name>A0A060CBC5_9PSED</name>
<protein>
    <submittedName>
        <fullName evidence="2">CAZy families GH28 protein</fullName>
    </submittedName>
</protein>
<dbReference type="EMBL" id="KF125185">
    <property type="protein sequence ID" value="AIA92509.1"/>
    <property type="molecule type" value="Genomic_DNA"/>
</dbReference>
<dbReference type="SUPFAM" id="SSF49265">
    <property type="entry name" value="Fibronectin type III"/>
    <property type="match status" value="1"/>
</dbReference>
<dbReference type="InterPro" id="IPR012334">
    <property type="entry name" value="Pectin_lyas_fold"/>
</dbReference>
<accession>A0A060CBC5</accession>
<feature type="non-terminal residue" evidence="2">
    <location>
        <position position="81"/>
    </location>
</feature>
<dbReference type="CDD" id="cd00063">
    <property type="entry name" value="FN3"/>
    <property type="match status" value="1"/>
</dbReference>
<dbReference type="SUPFAM" id="SSF51126">
    <property type="entry name" value="Pectin lyase-like"/>
    <property type="match status" value="1"/>
</dbReference>
<dbReference type="Gene3D" id="2.60.40.10">
    <property type="entry name" value="Immunoglobulins"/>
    <property type="match status" value="1"/>
</dbReference>
<dbReference type="InterPro" id="IPR003961">
    <property type="entry name" value="FN3_dom"/>
</dbReference>
<proteinExistence type="predicted"/>
<feature type="non-terminal residue" evidence="2">
    <location>
        <position position="1"/>
    </location>
</feature>
<dbReference type="InterPro" id="IPR013783">
    <property type="entry name" value="Ig-like_fold"/>
</dbReference>
<dbReference type="InterPro" id="IPR036116">
    <property type="entry name" value="FN3_sf"/>
</dbReference>
<evidence type="ECO:0000313" key="2">
    <source>
        <dbReference type="EMBL" id="AIA92509.1"/>
    </source>
</evidence>
<sequence>HSFVVSGLGQATTYTFSVKAINSDGSETTVGESVTVTTQSSGNTLDVASYGAVGDGVTDDTEAIQHAIDACPTNGVVLLPS</sequence>
<dbReference type="PROSITE" id="PS50853">
    <property type="entry name" value="FN3"/>
    <property type="match status" value="1"/>
</dbReference>
<dbReference type="InterPro" id="IPR011050">
    <property type="entry name" value="Pectin_lyase_fold/virulence"/>
</dbReference>
<dbReference type="InterPro" id="IPR024535">
    <property type="entry name" value="RHGA/B-epi-like_pectate_lyase"/>
</dbReference>
<dbReference type="Gene3D" id="2.160.20.10">
    <property type="entry name" value="Single-stranded right-handed beta-helix, Pectin lyase-like"/>
    <property type="match status" value="1"/>
</dbReference>
<dbReference type="Pfam" id="PF12708">
    <property type="entry name" value="Pect-lyase_RHGA_epim"/>
    <property type="match status" value="1"/>
</dbReference>
<reference evidence="2" key="1">
    <citation type="journal article" date="2013" name="Environ. Microbiol.">
        <title>Seasonally variable intestinal metagenomes of the red palm weevil (Rhynchophorus ferrugineus).</title>
        <authorList>
            <person name="Jia S."/>
            <person name="Zhang X."/>
            <person name="Zhang G."/>
            <person name="Yin A."/>
            <person name="Zhang S."/>
            <person name="Li F."/>
            <person name="Wang L."/>
            <person name="Zhao D."/>
            <person name="Yun Q."/>
            <person name="Tala"/>
            <person name="Wang J."/>
            <person name="Sun G."/>
            <person name="Baabdullah M."/>
            <person name="Yu X."/>
            <person name="Hu S."/>
            <person name="Al-Mssallem I.S."/>
            <person name="Yu J."/>
        </authorList>
    </citation>
    <scope>NUCLEOTIDE SEQUENCE</scope>
</reference>
<feature type="domain" description="Fibronectin type-III" evidence="1">
    <location>
        <begin position="1"/>
        <end position="41"/>
    </location>
</feature>